<reference evidence="1" key="1">
    <citation type="journal article" date="2019" name="Environ. Microbiol.">
        <title>Fungal ecological strategies reflected in gene transcription - a case study of two litter decomposers.</title>
        <authorList>
            <person name="Barbi F."/>
            <person name="Kohler A."/>
            <person name="Barry K."/>
            <person name="Baskaran P."/>
            <person name="Daum C."/>
            <person name="Fauchery L."/>
            <person name="Ihrmark K."/>
            <person name="Kuo A."/>
            <person name="LaButti K."/>
            <person name="Lipzen A."/>
            <person name="Morin E."/>
            <person name="Grigoriev I.V."/>
            <person name="Henrissat B."/>
            <person name="Lindahl B."/>
            <person name="Martin F."/>
        </authorList>
    </citation>
    <scope>NUCLEOTIDE SEQUENCE</scope>
    <source>
        <strain evidence="1">JB14</strain>
    </source>
</reference>
<dbReference type="AlphaFoldDB" id="A0A6A4GVR6"/>
<dbReference type="EMBL" id="ML769693">
    <property type="protein sequence ID" value="KAE9389503.1"/>
    <property type="molecule type" value="Genomic_DNA"/>
</dbReference>
<protein>
    <submittedName>
        <fullName evidence="1">Uncharacterized protein</fullName>
    </submittedName>
</protein>
<accession>A0A6A4GVR6</accession>
<sequence length="160" mass="17964">MIHSRQGLGFNNRAGFNNQACKSQLSSKLSAKHEKVEIADEQAEQDFLNLCRSFSESDDKDTVIIKQPLAPSRAIQPTGPRVFTTISETIVQNYSKEPLKDGFLPNAPVASPVPVLFAGKDDAWWRAEYARRDAAFLGEEQARQASKRYYERLAIFVVLC</sequence>
<evidence type="ECO:0000313" key="1">
    <source>
        <dbReference type="EMBL" id="KAE9389503.1"/>
    </source>
</evidence>
<proteinExistence type="predicted"/>
<evidence type="ECO:0000313" key="2">
    <source>
        <dbReference type="Proteomes" id="UP000799118"/>
    </source>
</evidence>
<keyword evidence="2" id="KW-1185">Reference proteome</keyword>
<gene>
    <name evidence="1" type="ORF">BT96DRAFT_946791</name>
</gene>
<name>A0A6A4GVR6_9AGAR</name>
<dbReference type="Proteomes" id="UP000799118">
    <property type="component" value="Unassembled WGS sequence"/>
</dbReference>
<organism evidence="1 2">
    <name type="scientific">Gymnopus androsaceus JB14</name>
    <dbReference type="NCBI Taxonomy" id="1447944"/>
    <lineage>
        <taxon>Eukaryota</taxon>
        <taxon>Fungi</taxon>
        <taxon>Dikarya</taxon>
        <taxon>Basidiomycota</taxon>
        <taxon>Agaricomycotina</taxon>
        <taxon>Agaricomycetes</taxon>
        <taxon>Agaricomycetidae</taxon>
        <taxon>Agaricales</taxon>
        <taxon>Marasmiineae</taxon>
        <taxon>Omphalotaceae</taxon>
        <taxon>Gymnopus</taxon>
    </lineage>
</organism>